<dbReference type="EMBL" id="MU157846">
    <property type="protein sequence ID" value="KAF9529491.1"/>
    <property type="molecule type" value="Genomic_DNA"/>
</dbReference>
<evidence type="ECO:0000313" key="1">
    <source>
        <dbReference type="EMBL" id="KAF9529491.1"/>
    </source>
</evidence>
<accession>A0A9P6EI22</accession>
<protein>
    <submittedName>
        <fullName evidence="1">Uncharacterized protein</fullName>
    </submittedName>
</protein>
<dbReference type="AlphaFoldDB" id="A0A9P6EI22"/>
<keyword evidence="2" id="KW-1185">Reference proteome</keyword>
<sequence>MDEQFFIWESGSASNLNLCNRYIFTEVLKVHEWIEPESLATSHADLFLLDLTRMSFLSHGESTKLPNLRAHCLELTIRVMRWPLEHVNTKITRCPNPAGQKHSLAMWNGLWAVSDPRVYDSEDLRKAVSAWLGHLLIDFFEQASRYRPHKEEIGETFLTTGYCEKLFMMSANYLLCHPTNFSKLMKTIICRILQYFAEQTEPTGLEYLLVAVALFLDYLHDGHSSFIFEEREDIFRAVDAYNKYCDEGYVRKLLNAIRPNDWREWPIYYIHQHPSRSHNLPKQIQANSSTDLESANNLHLVVDISTTLPHSPHNCSDFPQSVDEQSSYPYP</sequence>
<proteinExistence type="predicted"/>
<organism evidence="1 2">
    <name type="scientific">Crepidotus variabilis</name>
    <dbReference type="NCBI Taxonomy" id="179855"/>
    <lineage>
        <taxon>Eukaryota</taxon>
        <taxon>Fungi</taxon>
        <taxon>Dikarya</taxon>
        <taxon>Basidiomycota</taxon>
        <taxon>Agaricomycotina</taxon>
        <taxon>Agaricomycetes</taxon>
        <taxon>Agaricomycetidae</taxon>
        <taxon>Agaricales</taxon>
        <taxon>Agaricineae</taxon>
        <taxon>Crepidotaceae</taxon>
        <taxon>Crepidotus</taxon>
    </lineage>
</organism>
<comment type="caution">
    <text evidence="1">The sequence shown here is derived from an EMBL/GenBank/DDBJ whole genome shotgun (WGS) entry which is preliminary data.</text>
</comment>
<dbReference type="Proteomes" id="UP000807306">
    <property type="component" value="Unassembled WGS sequence"/>
</dbReference>
<gene>
    <name evidence="1" type="ORF">CPB83DRAFT_893581</name>
</gene>
<reference evidence="1" key="1">
    <citation type="submission" date="2020-11" db="EMBL/GenBank/DDBJ databases">
        <authorList>
            <consortium name="DOE Joint Genome Institute"/>
            <person name="Ahrendt S."/>
            <person name="Riley R."/>
            <person name="Andreopoulos W."/>
            <person name="Labutti K."/>
            <person name="Pangilinan J."/>
            <person name="Ruiz-Duenas F.J."/>
            <person name="Barrasa J.M."/>
            <person name="Sanchez-Garcia M."/>
            <person name="Camarero S."/>
            <person name="Miyauchi S."/>
            <person name="Serrano A."/>
            <person name="Linde D."/>
            <person name="Babiker R."/>
            <person name="Drula E."/>
            <person name="Ayuso-Fernandez I."/>
            <person name="Pacheco R."/>
            <person name="Padilla G."/>
            <person name="Ferreira P."/>
            <person name="Barriuso J."/>
            <person name="Kellner H."/>
            <person name="Castanera R."/>
            <person name="Alfaro M."/>
            <person name="Ramirez L."/>
            <person name="Pisabarro A.G."/>
            <person name="Kuo A."/>
            <person name="Tritt A."/>
            <person name="Lipzen A."/>
            <person name="He G."/>
            <person name="Yan M."/>
            <person name="Ng V."/>
            <person name="Cullen D."/>
            <person name="Martin F."/>
            <person name="Rosso M.-N."/>
            <person name="Henrissat B."/>
            <person name="Hibbett D."/>
            <person name="Martinez A.T."/>
            <person name="Grigoriev I.V."/>
        </authorList>
    </citation>
    <scope>NUCLEOTIDE SEQUENCE</scope>
    <source>
        <strain evidence="1">CBS 506.95</strain>
    </source>
</reference>
<evidence type="ECO:0000313" key="2">
    <source>
        <dbReference type="Proteomes" id="UP000807306"/>
    </source>
</evidence>
<name>A0A9P6EI22_9AGAR</name>